<evidence type="ECO:0000313" key="3">
    <source>
        <dbReference type="Proteomes" id="UP000639772"/>
    </source>
</evidence>
<feature type="compositionally biased region" description="Basic and acidic residues" evidence="1">
    <location>
        <begin position="29"/>
        <end position="44"/>
    </location>
</feature>
<sequence length="57" mass="6462">MARLAGIRCGVHLMATWVRRQLDLVSSDNRQENMSKMGMRRDTEDGGIISIQPFDPT</sequence>
<evidence type="ECO:0000256" key="1">
    <source>
        <dbReference type="SAM" id="MobiDB-lite"/>
    </source>
</evidence>
<dbReference type="EMBL" id="JADCNM010000012">
    <property type="protein sequence ID" value="KAG0459551.1"/>
    <property type="molecule type" value="Genomic_DNA"/>
</dbReference>
<protein>
    <submittedName>
        <fullName evidence="2">Uncharacterized protein</fullName>
    </submittedName>
</protein>
<gene>
    <name evidence="2" type="ORF">HPP92_022679</name>
</gene>
<comment type="caution">
    <text evidence="2">The sequence shown here is derived from an EMBL/GenBank/DDBJ whole genome shotgun (WGS) entry which is preliminary data.</text>
</comment>
<name>A0A835UHG2_VANPL</name>
<reference evidence="2 3" key="1">
    <citation type="journal article" date="2020" name="Nat. Food">
        <title>A phased Vanilla planifolia genome enables genetic improvement of flavour and production.</title>
        <authorList>
            <person name="Hasing T."/>
            <person name="Tang H."/>
            <person name="Brym M."/>
            <person name="Khazi F."/>
            <person name="Huang T."/>
            <person name="Chambers A.H."/>
        </authorList>
    </citation>
    <scope>NUCLEOTIDE SEQUENCE [LARGE SCALE GENOMIC DNA]</scope>
    <source>
        <tissue evidence="2">Leaf</tissue>
    </source>
</reference>
<proteinExistence type="predicted"/>
<evidence type="ECO:0000313" key="2">
    <source>
        <dbReference type="EMBL" id="KAG0459551.1"/>
    </source>
</evidence>
<accession>A0A835UHG2</accession>
<feature type="region of interest" description="Disordered" evidence="1">
    <location>
        <begin position="29"/>
        <end position="57"/>
    </location>
</feature>
<organism evidence="2 3">
    <name type="scientific">Vanilla planifolia</name>
    <name type="common">Vanilla</name>
    <dbReference type="NCBI Taxonomy" id="51239"/>
    <lineage>
        <taxon>Eukaryota</taxon>
        <taxon>Viridiplantae</taxon>
        <taxon>Streptophyta</taxon>
        <taxon>Embryophyta</taxon>
        <taxon>Tracheophyta</taxon>
        <taxon>Spermatophyta</taxon>
        <taxon>Magnoliopsida</taxon>
        <taxon>Liliopsida</taxon>
        <taxon>Asparagales</taxon>
        <taxon>Orchidaceae</taxon>
        <taxon>Vanilloideae</taxon>
        <taxon>Vanilleae</taxon>
        <taxon>Vanilla</taxon>
    </lineage>
</organism>
<dbReference type="Proteomes" id="UP000639772">
    <property type="component" value="Chromosome 12"/>
</dbReference>
<dbReference type="AlphaFoldDB" id="A0A835UHG2"/>